<evidence type="ECO:0000256" key="1">
    <source>
        <dbReference type="ARBA" id="ARBA00004604"/>
    </source>
</evidence>
<keyword evidence="6" id="KW-1185">Reference proteome</keyword>
<dbReference type="STRING" id="984485.A0A1E4RSC7"/>
<dbReference type="GO" id="GO:0000472">
    <property type="term" value="P:endonucleolytic cleavage to generate mature 5'-end of SSU-rRNA from (SSU-rRNA, 5.8S rRNA, LSU-rRNA)"/>
    <property type="evidence" value="ECO:0007669"/>
    <property type="project" value="EnsemblFungi"/>
</dbReference>
<dbReference type="GO" id="GO:0005730">
    <property type="term" value="C:nucleolus"/>
    <property type="evidence" value="ECO:0007669"/>
    <property type="project" value="UniProtKB-SubCell"/>
</dbReference>
<dbReference type="PANTHER" id="PTHR21686:SF12">
    <property type="entry name" value="DEOXYNUCLEOTIDYLTRANSFERASE TERMINAL-INTERACTING PROTEIN 2"/>
    <property type="match status" value="1"/>
</dbReference>
<reference evidence="6" key="1">
    <citation type="submission" date="2016-05" db="EMBL/GenBank/DDBJ databases">
        <title>Comparative genomics of biotechnologically important yeasts.</title>
        <authorList>
            <consortium name="DOE Joint Genome Institute"/>
            <person name="Riley R."/>
            <person name="Haridas S."/>
            <person name="Wolfe K.H."/>
            <person name="Lopes M.R."/>
            <person name="Hittinger C.T."/>
            <person name="Goker M."/>
            <person name="Salamov A."/>
            <person name="Wisecaver J."/>
            <person name="Long T.M."/>
            <person name="Aerts A.L."/>
            <person name="Barry K."/>
            <person name="Choi C."/>
            <person name="Clum A."/>
            <person name="Coughlan A.Y."/>
            <person name="Deshpande S."/>
            <person name="Douglass A.P."/>
            <person name="Hanson S.J."/>
            <person name="Klenk H.-P."/>
            <person name="Labutti K."/>
            <person name="Lapidus A."/>
            <person name="Lindquist E."/>
            <person name="Lipzen A."/>
            <person name="Meier-Kolthoff J.P."/>
            <person name="Ohm R.A."/>
            <person name="Otillar R.P."/>
            <person name="Pangilinan J."/>
            <person name="Peng Y."/>
            <person name="Rokas A."/>
            <person name="Rosa C.A."/>
            <person name="Scheuner C."/>
            <person name="Sibirny A.A."/>
            <person name="Slot J.C."/>
            <person name="Stielow J.B."/>
            <person name="Sun H."/>
            <person name="Kurtzman C.P."/>
            <person name="Blackwell M."/>
            <person name="Grigoriev I.V."/>
            <person name="Jeffries T.W."/>
        </authorList>
    </citation>
    <scope>NUCLEOTIDE SEQUENCE [LARGE SCALE GENOMIC DNA]</scope>
    <source>
        <strain evidence="6">NRRL Y-1933</strain>
    </source>
</reference>
<dbReference type="RefSeq" id="XP_020079168.1">
    <property type="nucleotide sequence ID" value="XM_020223771.1"/>
</dbReference>
<dbReference type="AlphaFoldDB" id="A0A1E4RSC7"/>
<evidence type="ECO:0000259" key="4">
    <source>
        <dbReference type="Pfam" id="PF08698"/>
    </source>
</evidence>
<proteinExistence type="predicted"/>
<organism evidence="5 6">
    <name type="scientific">Hyphopichia burtonii NRRL Y-1933</name>
    <dbReference type="NCBI Taxonomy" id="984485"/>
    <lineage>
        <taxon>Eukaryota</taxon>
        <taxon>Fungi</taxon>
        <taxon>Dikarya</taxon>
        <taxon>Ascomycota</taxon>
        <taxon>Saccharomycotina</taxon>
        <taxon>Pichiomycetes</taxon>
        <taxon>Debaryomycetaceae</taxon>
        <taxon>Hyphopichia</taxon>
    </lineage>
</organism>
<dbReference type="InterPro" id="IPR014810">
    <property type="entry name" value="Fcf2_C"/>
</dbReference>
<gene>
    <name evidence="5" type="ORF">HYPBUDRAFT_86295</name>
</gene>
<feature type="non-terminal residue" evidence="5">
    <location>
        <position position="1"/>
    </location>
</feature>
<keyword evidence="2" id="KW-0539">Nucleus</keyword>
<name>A0A1E4RSC7_9ASCO</name>
<dbReference type="EMBL" id="KV454538">
    <property type="protein sequence ID" value="ODV70101.1"/>
    <property type="molecule type" value="Genomic_DNA"/>
</dbReference>
<dbReference type="Proteomes" id="UP000095085">
    <property type="component" value="Unassembled WGS sequence"/>
</dbReference>
<dbReference type="PANTHER" id="PTHR21686">
    <property type="entry name" value="DEOXYNUCLEOTIDYLTRANSFERASE TERMINAL-INTERACTING PROTEIN 2"/>
    <property type="match status" value="1"/>
</dbReference>
<dbReference type="GO" id="GO:0000480">
    <property type="term" value="P:endonucleolytic cleavage in 5'-ETS of tricistronic rRNA transcript (SSU-rRNA, 5.8S rRNA, LSU-rRNA)"/>
    <property type="evidence" value="ECO:0007669"/>
    <property type="project" value="EnsemblFungi"/>
</dbReference>
<dbReference type="OrthoDB" id="427886at2759"/>
<evidence type="ECO:0000256" key="2">
    <source>
        <dbReference type="ARBA" id="ARBA00023242"/>
    </source>
</evidence>
<feature type="region of interest" description="Disordered" evidence="3">
    <location>
        <begin position="181"/>
        <end position="201"/>
    </location>
</feature>
<dbReference type="GO" id="GO:0003723">
    <property type="term" value="F:RNA binding"/>
    <property type="evidence" value="ECO:0007669"/>
    <property type="project" value="TreeGrafter"/>
</dbReference>
<dbReference type="GeneID" id="30998320"/>
<evidence type="ECO:0000256" key="3">
    <source>
        <dbReference type="SAM" id="MobiDB-lite"/>
    </source>
</evidence>
<feature type="compositionally biased region" description="Basic residues" evidence="3">
    <location>
        <begin position="189"/>
        <end position="201"/>
    </location>
</feature>
<evidence type="ECO:0000313" key="6">
    <source>
        <dbReference type="Proteomes" id="UP000095085"/>
    </source>
</evidence>
<comment type="subcellular location">
    <subcellularLocation>
        <location evidence="1">Nucleus</location>
        <location evidence="1">Nucleolus</location>
    </subcellularLocation>
</comment>
<feature type="non-terminal residue" evidence="5">
    <location>
        <position position="201"/>
    </location>
</feature>
<accession>A0A1E4RSC7</accession>
<feature type="domain" description="Fcf2 pre-rRNA processing C-terminal" evidence="4">
    <location>
        <begin position="83"/>
        <end position="175"/>
    </location>
</feature>
<dbReference type="Pfam" id="PF08698">
    <property type="entry name" value="Fcf2"/>
    <property type="match status" value="1"/>
</dbReference>
<dbReference type="GO" id="GO:0000447">
    <property type="term" value="P:endonucleolytic cleavage in ITS1 to separate SSU-rRNA from 5.8S rRNA and LSU-rRNA from tricistronic rRNA transcript (SSU-rRNA, 5.8S rRNA, LSU-rRNA)"/>
    <property type="evidence" value="ECO:0007669"/>
    <property type="project" value="EnsemblFungi"/>
</dbReference>
<dbReference type="InterPro" id="IPR039883">
    <property type="entry name" value="Fcf2/DNTTIP2"/>
</dbReference>
<protein>
    <submittedName>
        <fullName evidence="5">Fcf2-domain-containing protein</fullName>
    </submittedName>
</protein>
<sequence length="201" mass="23652">SLDSLFSELSKETKNKNKKDDKEEGDEFSKIKAQLSKLPQISSRLEESLKEEQDKINKKTDILRINDPITHALNREKQIKSKDSTSGDKWFNMKAPELTPEIKRDLLVIKHRSALDPKRHYKKEKWETPKHFQMGTIIEGNTEGSSARLNRKARGTTLVDEILKDEDSLKYFKRKFSEIREQRSSGGQKHYKKMKDMRKRY</sequence>
<feature type="region of interest" description="Disordered" evidence="3">
    <location>
        <begin position="1"/>
        <end position="31"/>
    </location>
</feature>
<feature type="compositionally biased region" description="Basic and acidic residues" evidence="3">
    <location>
        <begin position="9"/>
        <end position="30"/>
    </location>
</feature>
<evidence type="ECO:0000313" key="5">
    <source>
        <dbReference type="EMBL" id="ODV70101.1"/>
    </source>
</evidence>